<accession>A0ABT7JF34</accession>
<reference evidence="1 2" key="1">
    <citation type="submission" date="2023-05" db="EMBL/GenBank/DDBJ databases">
        <authorList>
            <person name="Gao F."/>
        </authorList>
    </citation>
    <scope>NUCLEOTIDE SEQUENCE [LARGE SCALE GENOMIC DNA]</scope>
    <source>
        <strain evidence="1 2">MIMF12</strain>
    </source>
</reference>
<sequence length="111" mass="11701">MTRGKVRRVAALEARRREWEAAHVPLSDLPGFLFAVLSAVEAEAGADAAGQIAGRIVEEKAARVHALLSGLNAAQLGDVARRVGLPLPDFAGLSAADLARLYFDPATWGQA</sequence>
<evidence type="ECO:0008006" key="3">
    <source>
        <dbReference type="Google" id="ProtNLM"/>
    </source>
</evidence>
<keyword evidence="2" id="KW-1185">Reference proteome</keyword>
<comment type="caution">
    <text evidence="1">The sequence shown here is derived from an EMBL/GenBank/DDBJ whole genome shotgun (WGS) entry which is preliminary data.</text>
</comment>
<dbReference type="EMBL" id="JASNGB010000012">
    <property type="protein sequence ID" value="MDL2343100.1"/>
    <property type="molecule type" value="Genomic_DNA"/>
</dbReference>
<evidence type="ECO:0000313" key="2">
    <source>
        <dbReference type="Proteomes" id="UP001302059"/>
    </source>
</evidence>
<organism evidence="1 2">
    <name type="scientific">Deinococcus rhizophilus</name>
    <dbReference type="NCBI Taxonomy" id="3049544"/>
    <lineage>
        <taxon>Bacteria</taxon>
        <taxon>Thermotogati</taxon>
        <taxon>Deinococcota</taxon>
        <taxon>Deinococci</taxon>
        <taxon>Deinococcales</taxon>
        <taxon>Deinococcaceae</taxon>
        <taxon>Deinococcus</taxon>
    </lineage>
</organism>
<dbReference type="RefSeq" id="WP_285521140.1">
    <property type="nucleotide sequence ID" value="NZ_JASNGB010000012.1"/>
</dbReference>
<proteinExistence type="predicted"/>
<protein>
    <recommendedName>
        <fullName evidence="3">DUF4351 domain-containing protein</fullName>
    </recommendedName>
</protein>
<dbReference type="Proteomes" id="UP001302059">
    <property type="component" value="Unassembled WGS sequence"/>
</dbReference>
<evidence type="ECO:0000313" key="1">
    <source>
        <dbReference type="EMBL" id="MDL2343100.1"/>
    </source>
</evidence>
<gene>
    <name evidence="1" type="ORF">QOL99_02935</name>
</gene>
<name>A0ABT7JF34_9DEIO</name>